<reference evidence="2 3" key="1">
    <citation type="submission" date="2020-06" db="EMBL/GenBank/DDBJ databases">
        <title>Mannheimia pernigra sp. nov. isolated from bovine respiratory tract.</title>
        <authorList>
            <person name="Kuhnert P."/>
            <person name="Akarsu-Egger H."/>
        </authorList>
    </citation>
    <scope>NUCLEOTIDE SEQUENCE [LARGE SCALE GENOMIC DNA]</scope>
    <source>
        <strain evidence="2 3">17CN0883</strain>
    </source>
</reference>
<dbReference type="InterPro" id="IPR012337">
    <property type="entry name" value="RNaseH-like_sf"/>
</dbReference>
<dbReference type="Gene3D" id="3.30.420.10">
    <property type="entry name" value="Ribonuclease H-like superfamily/Ribonuclease H"/>
    <property type="match status" value="1"/>
</dbReference>
<evidence type="ECO:0000313" key="3">
    <source>
        <dbReference type="Proteomes" id="UP000509784"/>
    </source>
</evidence>
<name>A0ABD7A9L7_9PAST</name>
<gene>
    <name evidence="2" type="ORF">HV560_08225</name>
</gene>
<dbReference type="PROSITE" id="PS50994">
    <property type="entry name" value="INTEGRASE"/>
    <property type="match status" value="1"/>
</dbReference>
<proteinExistence type="predicted"/>
<dbReference type="SUPFAM" id="SSF53098">
    <property type="entry name" value="Ribonuclease H-like"/>
    <property type="match status" value="1"/>
</dbReference>
<organism evidence="2 3">
    <name type="scientific">Mannheimia pernigra</name>
    <dbReference type="NCBI Taxonomy" id="111844"/>
    <lineage>
        <taxon>Bacteria</taxon>
        <taxon>Pseudomonadati</taxon>
        <taxon>Pseudomonadota</taxon>
        <taxon>Gammaproteobacteria</taxon>
        <taxon>Pasteurellales</taxon>
        <taxon>Pasteurellaceae</taxon>
        <taxon>Mannheimia</taxon>
    </lineage>
</organism>
<dbReference type="InterPro" id="IPR048020">
    <property type="entry name" value="Transpos_IS3"/>
</dbReference>
<sequence>MKSCVVDLRREGISPAQLSRCFSLNRSTSHRWEKSPPNQTLMSLQETLLSVFEASGETYGSRRLSQAVTDLGIKIGRFKARRLMRELEIKAKCPKAKVWRKQAVDFAENSANEQCAMMPDTIWAGDITYIPTDECWLYLAIVIDWFSRLIVIWSVSDTPDSRLCVQALRLAIHRRKPPADVIFHSDRGSQYSSQAFRNVLTEAKMVHSQSRAGKCTDNAVTERFFRSLKTEKLNRYRFKTREQALLCVAEYIEDFYNPRRLHSALGNRSPMQFEMDCLRI</sequence>
<evidence type="ECO:0000259" key="1">
    <source>
        <dbReference type="PROSITE" id="PS50994"/>
    </source>
</evidence>
<accession>A0ABD7A9L7</accession>
<dbReference type="Pfam" id="PF00665">
    <property type="entry name" value="rve"/>
    <property type="match status" value="1"/>
</dbReference>
<dbReference type="PANTHER" id="PTHR46889:SF4">
    <property type="entry name" value="TRANSPOSASE INSO FOR INSERTION SEQUENCE ELEMENT IS911B-RELATED"/>
    <property type="match status" value="1"/>
</dbReference>
<dbReference type="Pfam" id="PF13276">
    <property type="entry name" value="HTH_21"/>
    <property type="match status" value="1"/>
</dbReference>
<dbReference type="AlphaFoldDB" id="A0ABD7A9L7"/>
<dbReference type="EMBL" id="CP055305">
    <property type="protein sequence ID" value="QLB42804.1"/>
    <property type="molecule type" value="Genomic_DNA"/>
</dbReference>
<feature type="domain" description="Integrase catalytic" evidence="1">
    <location>
        <begin position="115"/>
        <end position="278"/>
    </location>
</feature>
<protein>
    <submittedName>
        <fullName evidence="2">IS3 family transposase</fullName>
    </submittedName>
</protein>
<dbReference type="InterPro" id="IPR050900">
    <property type="entry name" value="Transposase_IS3/IS150/IS904"/>
</dbReference>
<evidence type="ECO:0000313" key="2">
    <source>
        <dbReference type="EMBL" id="QLB42804.1"/>
    </source>
</evidence>
<dbReference type="InterPro" id="IPR001584">
    <property type="entry name" value="Integrase_cat-core"/>
</dbReference>
<dbReference type="PANTHER" id="PTHR46889">
    <property type="entry name" value="TRANSPOSASE INSF FOR INSERTION SEQUENCE IS3B-RELATED"/>
    <property type="match status" value="1"/>
</dbReference>
<dbReference type="Pfam" id="PF13333">
    <property type="entry name" value="rve_2"/>
    <property type="match status" value="1"/>
</dbReference>
<dbReference type="NCBIfam" id="NF033516">
    <property type="entry name" value="transpos_IS3"/>
    <property type="match status" value="1"/>
</dbReference>
<dbReference type="InterPro" id="IPR025948">
    <property type="entry name" value="HTH-like_dom"/>
</dbReference>
<dbReference type="Proteomes" id="UP000509784">
    <property type="component" value="Chromosome"/>
</dbReference>
<dbReference type="KEGG" id="mpeg:HV560_08225"/>
<dbReference type="InterPro" id="IPR036397">
    <property type="entry name" value="RNaseH_sf"/>
</dbReference>